<dbReference type="InterPro" id="IPR046335">
    <property type="entry name" value="LacI/GalR-like_sensor"/>
</dbReference>
<evidence type="ECO:0000259" key="4">
    <source>
        <dbReference type="PROSITE" id="PS50932"/>
    </source>
</evidence>
<dbReference type="Pfam" id="PF00356">
    <property type="entry name" value="LacI"/>
    <property type="match status" value="1"/>
</dbReference>
<dbReference type="STRING" id="155617.RV09_GL000827"/>
<sequence>MKAGEKMATIKDIAKMAGVSPATVSRVLNYDPDLSVGIDTKQKVFEAAEELNYTKYKKNAKNAKAKILLIQWYDELEELEDIYYLSIRLGIEKKMEELGFDLIKRSLEDVSDESVDGILALGKFTKEQADLLFNLNENLLFVDFDALDLGYNSLVIDFHQSVSSVLTYLTQRGHQEIGMIAGEEYTRGTHELLEDKRLTIFKEILEQKKILNESFILKAPFTVESGYEVMKQFLIQHPKEFPSAFFASSDALAVGALKAIQELGFKIPEDISVIGFNDISVAKYVSPPLTTIKIHTEWMGELAVETLFSVIHEQAPVARKITIATELIERASTR</sequence>
<feature type="domain" description="HTH lacI-type" evidence="4">
    <location>
        <begin position="8"/>
        <end position="65"/>
    </location>
</feature>
<evidence type="ECO:0000313" key="6">
    <source>
        <dbReference type="EMBL" id="EOT71609.1"/>
    </source>
</evidence>
<evidence type="ECO:0000313" key="7">
    <source>
        <dbReference type="Proteomes" id="UP000013781"/>
    </source>
</evidence>
<keyword evidence="3" id="KW-0804">Transcription</keyword>
<dbReference type="EMBL" id="ASWB01000002">
    <property type="protein sequence ID" value="EOT71609.1"/>
    <property type="molecule type" value="Genomic_DNA"/>
</dbReference>
<dbReference type="Proteomes" id="UP000014157">
    <property type="component" value="Unassembled WGS sequence"/>
</dbReference>
<accession>R2SX20</accession>
<dbReference type="InterPro" id="IPR010982">
    <property type="entry name" value="Lambda_DNA-bd_dom_sf"/>
</dbReference>
<reference evidence="5 7" key="1">
    <citation type="submission" date="2013-02" db="EMBL/GenBank/DDBJ databases">
        <title>The Genome Sequence of Enterococcus moraviensis BAA-383.</title>
        <authorList>
            <consortium name="The Broad Institute Genome Sequencing Platform"/>
            <consortium name="The Broad Institute Genome Sequencing Center for Infectious Disease"/>
            <person name="Earl A.M."/>
            <person name="Gilmore M.S."/>
            <person name="Lebreton F."/>
            <person name="Walker B."/>
            <person name="Young S.K."/>
            <person name="Zeng Q."/>
            <person name="Gargeya S."/>
            <person name="Fitzgerald M."/>
            <person name="Haas B."/>
            <person name="Abouelleil A."/>
            <person name="Alvarado L."/>
            <person name="Arachchi H.M."/>
            <person name="Berlin A.M."/>
            <person name="Chapman S.B."/>
            <person name="Dewar J."/>
            <person name="Goldberg J."/>
            <person name="Griggs A."/>
            <person name="Gujja S."/>
            <person name="Hansen M."/>
            <person name="Howarth C."/>
            <person name="Imamovic A."/>
            <person name="Larimer J."/>
            <person name="McCowan C."/>
            <person name="Murphy C."/>
            <person name="Neiman D."/>
            <person name="Pearson M."/>
            <person name="Priest M."/>
            <person name="Roberts A."/>
            <person name="Saif S."/>
            <person name="Shea T."/>
            <person name="Sisk P."/>
            <person name="Sykes S."/>
            <person name="Wortman J."/>
            <person name="Nusbaum C."/>
            <person name="Birren B."/>
        </authorList>
    </citation>
    <scope>NUCLEOTIDE SEQUENCE [LARGE SCALE GENOMIC DNA]</scope>
    <source>
        <strain evidence="5 7">ATCC BAA-383</strain>
    </source>
</reference>
<proteinExistence type="predicted"/>
<dbReference type="Gene3D" id="3.40.50.2300">
    <property type="match status" value="2"/>
</dbReference>
<dbReference type="GO" id="GO:0000976">
    <property type="term" value="F:transcription cis-regulatory region binding"/>
    <property type="evidence" value="ECO:0007669"/>
    <property type="project" value="TreeGrafter"/>
</dbReference>
<dbReference type="SUPFAM" id="SSF53822">
    <property type="entry name" value="Periplasmic binding protein-like I"/>
    <property type="match status" value="1"/>
</dbReference>
<comment type="caution">
    <text evidence="5">The sequence shown here is derived from an EMBL/GenBank/DDBJ whole genome shotgun (WGS) entry which is preliminary data.</text>
</comment>
<dbReference type="Proteomes" id="UP000013781">
    <property type="component" value="Unassembled WGS sequence"/>
</dbReference>
<evidence type="ECO:0000313" key="5">
    <source>
        <dbReference type="EMBL" id="EOH97331.1"/>
    </source>
</evidence>
<organism evidence="5 7">
    <name type="scientific">Enterococcus moraviensis ATCC BAA-383</name>
    <dbReference type="NCBI Taxonomy" id="1158609"/>
    <lineage>
        <taxon>Bacteria</taxon>
        <taxon>Bacillati</taxon>
        <taxon>Bacillota</taxon>
        <taxon>Bacilli</taxon>
        <taxon>Lactobacillales</taxon>
        <taxon>Enterococcaceae</taxon>
        <taxon>Enterococcus</taxon>
    </lineage>
</organism>
<dbReference type="PROSITE" id="PS00356">
    <property type="entry name" value="HTH_LACI_1"/>
    <property type="match status" value="1"/>
</dbReference>
<dbReference type="EMBL" id="AJAS01000019">
    <property type="protein sequence ID" value="EOH97331.1"/>
    <property type="molecule type" value="Genomic_DNA"/>
</dbReference>
<dbReference type="eggNOG" id="COG1609">
    <property type="taxonomic scope" value="Bacteria"/>
</dbReference>
<dbReference type="PANTHER" id="PTHR30146">
    <property type="entry name" value="LACI-RELATED TRANSCRIPTIONAL REPRESSOR"/>
    <property type="match status" value="1"/>
</dbReference>
<dbReference type="Gene3D" id="1.10.260.40">
    <property type="entry name" value="lambda repressor-like DNA-binding domains"/>
    <property type="match status" value="1"/>
</dbReference>
<evidence type="ECO:0000256" key="1">
    <source>
        <dbReference type="ARBA" id="ARBA00023015"/>
    </source>
</evidence>
<dbReference type="CDD" id="cd01392">
    <property type="entry name" value="HTH_LacI"/>
    <property type="match status" value="1"/>
</dbReference>
<dbReference type="SUPFAM" id="SSF47413">
    <property type="entry name" value="lambda repressor-like DNA-binding domains"/>
    <property type="match status" value="1"/>
</dbReference>
<dbReference type="InterPro" id="IPR028082">
    <property type="entry name" value="Peripla_BP_I"/>
</dbReference>
<protein>
    <recommendedName>
        <fullName evidence="4">HTH lacI-type domain-containing protein</fullName>
    </recommendedName>
</protein>
<name>R2SX20_9ENTE</name>
<dbReference type="GO" id="GO:0003700">
    <property type="term" value="F:DNA-binding transcription factor activity"/>
    <property type="evidence" value="ECO:0007669"/>
    <property type="project" value="TreeGrafter"/>
</dbReference>
<evidence type="ECO:0000256" key="3">
    <source>
        <dbReference type="ARBA" id="ARBA00023163"/>
    </source>
</evidence>
<reference evidence="6 8" key="2">
    <citation type="submission" date="2013-03" db="EMBL/GenBank/DDBJ databases">
        <title>The Genome Sequence of Enterococcus moraviensis BAA-383 (PacBio/Illumina hybrid assembly).</title>
        <authorList>
            <consortium name="The Broad Institute Genomics Platform"/>
            <consortium name="The Broad Institute Genome Sequencing Center for Infectious Disease"/>
            <person name="Earl A."/>
            <person name="Russ C."/>
            <person name="Gilmore M."/>
            <person name="Surin D."/>
            <person name="Walker B."/>
            <person name="Young S."/>
            <person name="Zeng Q."/>
            <person name="Gargeya S."/>
            <person name="Fitzgerald M."/>
            <person name="Haas B."/>
            <person name="Abouelleil A."/>
            <person name="Allen A.W."/>
            <person name="Alvarado L."/>
            <person name="Arachchi H.M."/>
            <person name="Berlin A.M."/>
            <person name="Chapman S.B."/>
            <person name="Gainer-Dewar J."/>
            <person name="Goldberg J."/>
            <person name="Griggs A."/>
            <person name="Gujja S."/>
            <person name="Hansen M."/>
            <person name="Howarth C."/>
            <person name="Imamovic A."/>
            <person name="Ireland A."/>
            <person name="Larimer J."/>
            <person name="McCowan C."/>
            <person name="Murphy C."/>
            <person name="Pearson M."/>
            <person name="Poon T.W."/>
            <person name="Priest M."/>
            <person name="Roberts A."/>
            <person name="Saif S."/>
            <person name="Shea T."/>
            <person name="Sisk P."/>
            <person name="Sykes S."/>
            <person name="Wortman J."/>
            <person name="Nusbaum C."/>
            <person name="Birren B."/>
        </authorList>
    </citation>
    <scope>NUCLEOTIDE SEQUENCE [LARGE SCALE GENOMIC DNA]</scope>
    <source>
        <strain evidence="6 8">ATCC BAA-383</strain>
    </source>
</reference>
<dbReference type="AlphaFoldDB" id="R2SX20"/>
<dbReference type="PANTHER" id="PTHR30146:SF149">
    <property type="entry name" value="HTH-TYPE TRANSCRIPTIONAL REGULATOR EBGR"/>
    <property type="match status" value="1"/>
</dbReference>
<evidence type="ECO:0000256" key="2">
    <source>
        <dbReference type="ARBA" id="ARBA00023125"/>
    </source>
</evidence>
<keyword evidence="2" id="KW-0238">DNA-binding</keyword>
<dbReference type="HOGENOM" id="CLU_037628_1_2_9"/>
<dbReference type="Pfam" id="PF13377">
    <property type="entry name" value="Peripla_BP_3"/>
    <property type="match status" value="1"/>
</dbReference>
<evidence type="ECO:0000313" key="8">
    <source>
        <dbReference type="Proteomes" id="UP000014157"/>
    </source>
</evidence>
<dbReference type="SMART" id="SM00354">
    <property type="entry name" value="HTH_LACI"/>
    <property type="match status" value="1"/>
</dbReference>
<gene>
    <name evidence="6" type="ORF">I586_01416</name>
    <name evidence="5" type="ORF">UAY_02487</name>
</gene>
<dbReference type="PROSITE" id="PS50932">
    <property type="entry name" value="HTH_LACI_2"/>
    <property type="match status" value="1"/>
</dbReference>
<dbReference type="CDD" id="cd01544">
    <property type="entry name" value="PBP1_GalR"/>
    <property type="match status" value="1"/>
</dbReference>
<dbReference type="PRINTS" id="PR00036">
    <property type="entry name" value="HTHLACI"/>
</dbReference>
<keyword evidence="8" id="KW-1185">Reference proteome</keyword>
<keyword evidence="1" id="KW-0805">Transcription regulation</keyword>
<dbReference type="PATRIC" id="fig|1158609.3.peg.2434"/>
<dbReference type="InterPro" id="IPR000843">
    <property type="entry name" value="HTH_LacI"/>
</dbReference>